<organism evidence="1 2">
    <name type="scientific">Eubacterium callanderi</name>
    <dbReference type="NCBI Taxonomy" id="53442"/>
    <lineage>
        <taxon>Bacteria</taxon>
        <taxon>Bacillati</taxon>
        <taxon>Bacillota</taxon>
        <taxon>Clostridia</taxon>
        <taxon>Eubacteriales</taxon>
        <taxon>Eubacteriaceae</taxon>
        <taxon>Eubacterium</taxon>
    </lineage>
</organism>
<dbReference type="Proteomes" id="UP000184012">
    <property type="component" value="Unassembled WGS sequence"/>
</dbReference>
<dbReference type="AlphaFoldDB" id="A0AB74EWZ1"/>
<evidence type="ECO:0000313" key="2">
    <source>
        <dbReference type="Proteomes" id="UP000184012"/>
    </source>
</evidence>
<protein>
    <submittedName>
        <fullName evidence="1">Uncharacterized protein</fullName>
    </submittedName>
</protein>
<name>A0AB74EWZ1_9FIRM</name>
<comment type="caution">
    <text evidence="1">The sequence shown here is derived from an EMBL/GenBank/DDBJ whole genome shotgun (WGS) entry which is preliminary data.</text>
</comment>
<reference evidence="1 2" key="1">
    <citation type="submission" date="2016-11" db="EMBL/GenBank/DDBJ databases">
        <authorList>
            <person name="Varghese N."/>
            <person name="Submissions S."/>
        </authorList>
    </citation>
    <scope>NUCLEOTIDE SEQUENCE [LARGE SCALE GENOMIC DNA]</scope>
    <source>
        <strain evidence="1 2">FD</strain>
    </source>
</reference>
<evidence type="ECO:0000313" key="1">
    <source>
        <dbReference type="EMBL" id="SHL25230.1"/>
    </source>
</evidence>
<accession>A0AB74EWZ1</accession>
<dbReference type="EMBL" id="FRBP01000003">
    <property type="protein sequence ID" value="SHL25230.1"/>
    <property type="molecule type" value="Genomic_DNA"/>
</dbReference>
<sequence length="58" mass="6764">MTNKCRSETKKCVSDIDREIVDTLLTIQIVTEKITRNLSQRKGDDPYGKRQRTMCSCR</sequence>
<proteinExistence type="predicted"/>
<gene>
    <name evidence="1" type="ORF">SAMN04515649_103327</name>
</gene>